<sequence length="381" mass="42550">MGTPPRRRGPSPGLGTLAAVGVRQISREQARRIAVRAQLLDLPRPGDLIEVVQQLSLVQIDPAAPIAPSAELVLWSRLGAAYRSADLQQALESRTLVELDGRIRPMEDVPAHLAGHEQWPPWDHAREWLRVNDPFRRDVLARLEEHGPLLSRDIPDTSVVPWPSSGWTNNRNVTQMLEFLVRKAEVAVSGRRGRQRLFDLAERVYPDQPTMPEEEAARVRDERRLAALGIARAKGAVMPGEPGHVGETGVPVTVEGVAGQWRVDPAALERDDADDFRGRAALLSPYDRLVYDRVRAQELFGFEYVLEVYKPASQRRWGYYALPILVGDRLVGKLDARAERKEGVLEVNAVHQDVAFDEETTSAVEAEIDALADWLGLARLR</sequence>
<dbReference type="InterPro" id="IPR009351">
    <property type="entry name" value="AlkZ-like"/>
</dbReference>
<gene>
    <name evidence="1" type="ORF">GCM10025782_18270</name>
</gene>
<dbReference type="EMBL" id="BAABLO010000005">
    <property type="protein sequence ID" value="GAA4721022.1"/>
    <property type="molecule type" value="Genomic_DNA"/>
</dbReference>
<comment type="caution">
    <text evidence="1">The sequence shown here is derived from an EMBL/GenBank/DDBJ whole genome shotgun (WGS) entry which is preliminary data.</text>
</comment>
<proteinExistence type="predicted"/>
<dbReference type="PANTHER" id="PTHR30528">
    <property type="entry name" value="CYTOPLASMIC PROTEIN"/>
    <property type="match status" value="1"/>
</dbReference>
<dbReference type="Pfam" id="PF06224">
    <property type="entry name" value="AlkZ-like"/>
    <property type="match status" value="1"/>
</dbReference>
<keyword evidence="2" id="KW-1185">Reference proteome</keyword>
<dbReference type="Proteomes" id="UP001500556">
    <property type="component" value="Unassembled WGS sequence"/>
</dbReference>
<name>A0ABP8Y552_9MICO</name>
<organism evidence="1 2">
    <name type="scientific">Pedococcus ginsenosidimutans</name>
    <dbReference type="NCBI Taxonomy" id="490570"/>
    <lineage>
        <taxon>Bacteria</taxon>
        <taxon>Bacillati</taxon>
        <taxon>Actinomycetota</taxon>
        <taxon>Actinomycetes</taxon>
        <taxon>Micrococcales</taxon>
        <taxon>Intrasporangiaceae</taxon>
        <taxon>Pedococcus</taxon>
    </lineage>
</organism>
<accession>A0ABP8Y552</accession>
<reference evidence="2" key="1">
    <citation type="journal article" date="2019" name="Int. J. Syst. Evol. Microbiol.">
        <title>The Global Catalogue of Microorganisms (GCM) 10K type strain sequencing project: providing services to taxonomists for standard genome sequencing and annotation.</title>
        <authorList>
            <consortium name="The Broad Institute Genomics Platform"/>
            <consortium name="The Broad Institute Genome Sequencing Center for Infectious Disease"/>
            <person name="Wu L."/>
            <person name="Ma J."/>
        </authorList>
    </citation>
    <scope>NUCLEOTIDE SEQUENCE [LARGE SCALE GENOMIC DNA]</scope>
    <source>
        <strain evidence="2">JCM 18961</strain>
    </source>
</reference>
<dbReference type="PANTHER" id="PTHR30528:SF0">
    <property type="entry name" value="CYTOPLASMIC PROTEIN"/>
    <property type="match status" value="1"/>
</dbReference>
<protein>
    <submittedName>
        <fullName evidence="1">Winged helix-turn-helix domain-containing protein</fullName>
    </submittedName>
</protein>
<evidence type="ECO:0000313" key="2">
    <source>
        <dbReference type="Proteomes" id="UP001500556"/>
    </source>
</evidence>
<evidence type="ECO:0000313" key="1">
    <source>
        <dbReference type="EMBL" id="GAA4721022.1"/>
    </source>
</evidence>